<dbReference type="InterPro" id="IPR013749">
    <property type="entry name" value="PM/HMP-P_kinase-1"/>
</dbReference>
<keyword evidence="11" id="KW-0067">ATP-binding</keyword>
<feature type="domain" description="Pyridoxamine kinase/Phosphomethylpyrimidine kinase" evidence="16">
    <location>
        <begin position="12"/>
        <end position="259"/>
    </location>
</feature>
<sequence length="269" mass="28332">MVYKALTIAGSDSGGGAGIQADLKTFQECHVYGMSAVTAVTAQNTKGVQGVFPSSASEVLKQLTSINEDLPPEAVKTGMLVNDEIIASVADFASISGWEKVIVDPVMIAKGGASLLGEKSIEALINRLIPVAYVITPNIPEAEALTGREIRDVGDCRKAAEDLYEMGAKHVIIKGGHQSQSQSSYAIDILYDGKEFFEFTSPRISTPHTHGTGCTFSAVITAELAKGNTVFDSVHTAKGFITAAISHSLGIGSGHGPTNHWAYHEGVNL</sequence>
<comment type="pathway">
    <text evidence="3">Cofactor biosynthesis; thiamine diphosphate biosynthesis; 4-amino-2-methyl-5-diphosphomethylpyrimidine from 5-amino-1-(5-phospho-D-ribosyl)imidazole: step 3/3.</text>
</comment>
<organism evidence="17 18">
    <name type="scientific">Rossellomorea vietnamensis</name>
    <dbReference type="NCBI Taxonomy" id="218284"/>
    <lineage>
        <taxon>Bacteria</taxon>
        <taxon>Bacillati</taxon>
        <taxon>Bacillota</taxon>
        <taxon>Bacilli</taxon>
        <taxon>Bacillales</taxon>
        <taxon>Bacillaceae</taxon>
        <taxon>Rossellomorea</taxon>
    </lineage>
</organism>
<comment type="pathway">
    <text evidence="13">Cofactor biosynthesis; thiamine diphosphate biosynthesis; 4-amino-2-methyl-5-diphosphomethylpyrimidine from 5-amino-1-(5-phospho-D-ribosyl)imidazole: step 2/3.</text>
</comment>
<evidence type="ECO:0000256" key="4">
    <source>
        <dbReference type="ARBA" id="ARBA00009879"/>
    </source>
</evidence>
<dbReference type="PANTHER" id="PTHR20858:SF17">
    <property type="entry name" value="HYDROXYMETHYLPYRIMIDINE_PHOSPHOMETHYLPYRIMIDINE KINASE THI20-RELATED"/>
    <property type="match status" value="1"/>
</dbReference>
<evidence type="ECO:0000313" key="17">
    <source>
        <dbReference type="EMBL" id="QHE61700.1"/>
    </source>
</evidence>
<evidence type="ECO:0000256" key="8">
    <source>
        <dbReference type="ARBA" id="ARBA00022679"/>
    </source>
</evidence>
<evidence type="ECO:0000256" key="3">
    <source>
        <dbReference type="ARBA" id="ARBA00004769"/>
    </source>
</evidence>
<evidence type="ECO:0000256" key="2">
    <source>
        <dbReference type="ARBA" id="ARBA00000565"/>
    </source>
</evidence>
<dbReference type="RefSeq" id="WP_159362068.1">
    <property type="nucleotide sequence ID" value="NZ_CP047394.1"/>
</dbReference>
<protein>
    <recommendedName>
        <fullName evidence="7">Hydroxymethylpyrimidine/phosphomethylpyrimidine kinase</fullName>
        <ecNumber evidence="5">2.7.1.49</ecNumber>
        <ecNumber evidence="6">2.7.4.7</ecNumber>
    </recommendedName>
    <alternativeName>
        <fullName evidence="14">Hydroxymethylpyrimidine kinase</fullName>
    </alternativeName>
    <alternativeName>
        <fullName evidence="15">Hydroxymethylpyrimidine phosphate kinase</fullName>
    </alternativeName>
</protein>
<comment type="catalytic activity">
    <reaction evidence="2">
        <text>4-amino-2-methyl-5-(phosphooxymethyl)pyrimidine + ATP = 4-amino-2-methyl-5-(diphosphooxymethyl)pyrimidine + ADP</text>
        <dbReference type="Rhea" id="RHEA:19893"/>
        <dbReference type="ChEBI" id="CHEBI:30616"/>
        <dbReference type="ChEBI" id="CHEBI:57841"/>
        <dbReference type="ChEBI" id="CHEBI:58354"/>
        <dbReference type="ChEBI" id="CHEBI:456216"/>
        <dbReference type="EC" id="2.7.4.7"/>
    </reaction>
</comment>
<dbReference type="CDD" id="cd01169">
    <property type="entry name" value="HMPP_kinase"/>
    <property type="match status" value="1"/>
</dbReference>
<evidence type="ECO:0000256" key="6">
    <source>
        <dbReference type="ARBA" id="ARBA00012963"/>
    </source>
</evidence>
<dbReference type="Pfam" id="PF08543">
    <property type="entry name" value="Phos_pyr_kin"/>
    <property type="match status" value="1"/>
</dbReference>
<dbReference type="SUPFAM" id="SSF53613">
    <property type="entry name" value="Ribokinase-like"/>
    <property type="match status" value="1"/>
</dbReference>
<dbReference type="InterPro" id="IPR004399">
    <property type="entry name" value="HMP/HMP-P_kinase_dom"/>
</dbReference>
<dbReference type="InterPro" id="IPR029056">
    <property type="entry name" value="Ribokinase-like"/>
</dbReference>
<dbReference type="Gene3D" id="3.40.1190.20">
    <property type="match status" value="1"/>
</dbReference>
<dbReference type="EMBL" id="CP047394">
    <property type="protein sequence ID" value="QHE61700.1"/>
    <property type="molecule type" value="Genomic_DNA"/>
</dbReference>
<evidence type="ECO:0000256" key="9">
    <source>
        <dbReference type="ARBA" id="ARBA00022741"/>
    </source>
</evidence>
<keyword evidence="9" id="KW-0547">Nucleotide-binding</keyword>
<evidence type="ECO:0000256" key="11">
    <source>
        <dbReference type="ARBA" id="ARBA00022840"/>
    </source>
</evidence>
<keyword evidence="8 17" id="KW-0808">Transferase</keyword>
<reference evidence="17 18" key="1">
    <citation type="submission" date="2019-06" db="EMBL/GenBank/DDBJ databases">
        <title>An operon consisting of a P-type ATPase gene and a transcriptional regular gene given the different cadmium resistance in Bacillus vietamensis 151-6 and Bacillus marisflavi 151-25.</title>
        <authorList>
            <person name="Yu X."/>
        </authorList>
    </citation>
    <scope>NUCLEOTIDE SEQUENCE [LARGE SCALE GENOMIC DNA]</scope>
    <source>
        <strain evidence="17 18">151-6</strain>
    </source>
</reference>
<evidence type="ECO:0000256" key="13">
    <source>
        <dbReference type="ARBA" id="ARBA00037917"/>
    </source>
</evidence>
<dbReference type="EC" id="2.7.1.49" evidence="5"/>
<evidence type="ECO:0000256" key="5">
    <source>
        <dbReference type="ARBA" id="ARBA00012135"/>
    </source>
</evidence>
<dbReference type="EC" id="2.7.4.7" evidence="6"/>
<comment type="catalytic activity">
    <reaction evidence="1">
        <text>4-amino-5-hydroxymethyl-2-methylpyrimidine + ATP = 4-amino-2-methyl-5-(phosphooxymethyl)pyrimidine + ADP + H(+)</text>
        <dbReference type="Rhea" id="RHEA:23096"/>
        <dbReference type="ChEBI" id="CHEBI:15378"/>
        <dbReference type="ChEBI" id="CHEBI:16892"/>
        <dbReference type="ChEBI" id="CHEBI:30616"/>
        <dbReference type="ChEBI" id="CHEBI:58354"/>
        <dbReference type="ChEBI" id="CHEBI:456216"/>
        <dbReference type="EC" id="2.7.1.49"/>
    </reaction>
</comment>
<dbReference type="FunFam" id="3.40.1190.20:FF:000003">
    <property type="entry name" value="Phosphomethylpyrimidine kinase ThiD"/>
    <property type="match status" value="1"/>
</dbReference>
<dbReference type="Proteomes" id="UP000465062">
    <property type="component" value="Chromosome"/>
</dbReference>
<name>A0A6I6USZ5_9BACI</name>
<comment type="similarity">
    <text evidence="4">Belongs to the ThiD family.</text>
</comment>
<dbReference type="AlphaFoldDB" id="A0A6I6USZ5"/>
<dbReference type="GO" id="GO:0008902">
    <property type="term" value="F:hydroxymethylpyrimidine kinase activity"/>
    <property type="evidence" value="ECO:0007669"/>
    <property type="project" value="UniProtKB-EC"/>
</dbReference>
<keyword evidence="10 17" id="KW-0418">Kinase</keyword>
<dbReference type="GO" id="GO:0008972">
    <property type="term" value="F:phosphomethylpyrimidine kinase activity"/>
    <property type="evidence" value="ECO:0007669"/>
    <property type="project" value="UniProtKB-EC"/>
</dbReference>
<evidence type="ECO:0000256" key="12">
    <source>
        <dbReference type="ARBA" id="ARBA00022977"/>
    </source>
</evidence>
<evidence type="ECO:0000313" key="18">
    <source>
        <dbReference type="Proteomes" id="UP000465062"/>
    </source>
</evidence>
<dbReference type="GO" id="GO:0005524">
    <property type="term" value="F:ATP binding"/>
    <property type="evidence" value="ECO:0007669"/>
    <property type="project" value="UniProtKB-KW"/>
</dbReference>
<keyword evidence="12" id="KW-0784">Thiamine biosynthesis</keyword>
<dbReference type="GO" id="GO:0009228">
    <property type="term" value="P:thiamine biosynthetic process"/>
    <property type="evidence" value="ECO:0007669"/>
    <property type="project" value="UniProtKB-KW"/>
</dbReference>
<evidence type="ECO:0000256" key="10">
    <source>
        <dbReference type="ARBA" id="ARBA00022777"/>
    </source>
</evidence>
<proteinExistence type="inferred from homology"/>
<evidence type="ECO:0000259" key="16">
    <source>
        <dbReference type="Pfam" id="PF08543"/>
    </source>
</evidence>
<evidence type="ECO:0000256" key="14">
    <source>
        <dbReference type="ARBA" id="ARBA00042102"/>
    </source>
</evidence>
<dbReference type="NCBIfam" id="TIGR00097">
    <property type="entry name" value="HMP-P_kinase"/>
    <property type="match status" value="1"/>
</dbReference>
<evidence type="ECO:0000256" key="15">
    <source>
        <dbReference type="ARBA" id="ARBA00043176"/>
    </source>
</evidence>
<dbReference type="GO" id="GO:0005829">
    <property type="term" value="C:cytosol"/>
    <property type="evidence" value="ECO:0007669"/>
    <property type="project" value="TreeGrafter"/>
</dbReference>
<accession>A0A6I6USZ5</accession>
<evidence type="ECO:0000256" key="7">
    <source>
        <dbReference type="ARBA" id="ARBA00019161"/>
    </source>
</evidence>
<evidence type="ECO:0000256" key="1">
    <source>
        <dbReference type="ARBA" id="ARBA00000151"/>
    </source>
</evidence>
<dbReference type="PANTHER" id="PTHR20858">
    <property type="entry name" value="PHOSPHOMETHYLPYRIMIDINE KINASE"/>
    <property type="match status" value="1"/>
</dbReference>
<gene>
    <name evidence="17" type="primary">thiD</name>
    <name evidence="17" type="ORF">FHE72_12250</name>
</gene>
<dbReference type="KEGG" id="bvq:FHE72_12250"/>